<evidence type="ECO:0000256" key="5">
    <source>
        <dbReference type="ARBA" id="ARBA00023157"/>
    </source>
</evidence>
<organism evidence="7 8">
    <name type="scientific">Dinothrombium tinctorium</name>
    <dbReference type="NCBI Taxonomy" id="1965070"/>
    <lineage>
        <taxon>Eukaryota</taxon>
        <taxon>Metazoa</taxon>
        <taxon>Ecdysozoa</taxon>
        <taxon>Arthropoda</taxon>
        <taxon>Chelicerata</taxon>
        <taxon>Arachnida</taxon>
        <taxon>Acari</taxon>
        <taxon>Acariformes</taxon>
        <taxon>Trombidiformes</taxon>
        <taxon>Prostigmata</taxon>
        <taxon>Anystina</taxon>
        <taxon>Parasitengona</taxon>
        <taxon>Trombidioidea</taxon>
        <taxon>Trombidiidae</taxon>
        <taxon>Dinothrombium</taxon>
    </lineage>
</organism>
<dbReference type="InterPro" id="IPR001111">
    <property type="entry name" value="TGF-b_propeptide"/>
</dbReference>
<evidence type="ECO:0000256" key="2">
    <source>
        <dbReference type="ARBA" id="ARBA00006656"/>
    </source>
</evidence>
<sequence>VIKQSVEPPSIGNLQVDEDWWWRSEARNSLCFNLVPHTAEETRWILAWFSFDEQQLISRSLRVLFASEAKNVNQNFTIAYCALATYLLSRQISCWSDASPSVYKNRAHNSLTRISQVSRSASDSREHKSLNETTLNKLLKVFGMEHHATRKGRHVSPPQYMLDLYNSIADSSGVTHTPNPYHANIVRSFSDKESTHPLHFHFNIFGSVPRQERVLEAELHVYKLKPRIKAGMKSEALKDPRSHLLEINNTSYFREIPKNPSPVNDI</sequence>
<dbReference type="STRING" id="1965070.A0A443RC10"/>
<feature type="domain" description="TGF-beta propeptide" evidence="6">
    <location>
        <begin position="126"/>
        <end position="234"/>
    </location>
</feature>
<keyword evidence="4" id="KW-0339">Growth factor</keyword>
<dbReference type="PANTHER" id="PTHR11848">
    <property type="entry name" value="TGF-BETA FAMILY"/>
    <property type="match status" value="1"/>
</dbReference>
<dbReference type="Gene3D" id="2.60.120.970">
    <property type="match status" value="1"/>
</dbReference>
<reference evidence="7 8" key="1">
    <citation type="journal article" date="2018" name="Gigascience">
        <title>Genomes of trombidid mites reveal novel predicted allergens and laterally-transferred genes associated with secondary metabolism.</title>
        <authorList>
            <person name="Dong X."/>
            <person name="Chaisiri K."/>
            <person name="Xia D."/>
            <person name="Armstrong S.D."/>
            <person name="Fang Y."/>
            <person name="Donnelly M.J."/>
            <person name="Kadowaki T."/>
            <person name="McGarry J.W."/>
            <person name="Darby A.C."/>
            <person name="Makepeace B.L."/>
        </authorList>
    </citation>
    <scope>NUCLEOTIDE SEQUENCE [LARGE SCALE GENOMIC DNA]</scope>
    <source>
        <strain evidence="7">UoL-WK</strain>
    </source>
</reference>
<keyword evidence="5" id="KW-1015">Disulfide bond</keyword>
<feature type="non-terminal residue" evidence="7">
    <location>
        <position position="1"/>
    </location>
</feature>
<dbReference type="GO" id="GO:0008083">
    <property type="term" value="F:growth factor activity"/>
    <property type="evidence" value="ECO:0007669"/>
    <property type="project" value="UniProtKB-KW"/>
</dbReference>
<dbReference type="PANTHER" id="PTHR11848:SF308">
    <property type="entry name" value="BMP-LIKE PROTEIN UNC-129"/>
    <property type="match status" value="1"/>
</dbReference>
<dbReference type="EMBL" id="NCKU01001198">
    <property type="protein sequence ID" value="RWS12818.1"/>
    <property type="molecule type" value="Genomic_DNA"/>
</dbReference>
<keyword evidence="8" id="KW-1185">Reference proteome</keyword>
<evidence type="ECO:0000256" key="3">
    <source>
        <dbReference type="ARBA" id="ARBA00022525"/>
    </source>
</evidence>
<evidence type="ECO:0000256" key="1">
    <source>
        <dbReference type="ARBA" id="ARBA00004613"/>
    </source>
</evidence>
<comment type="subcellular location">
    <subcellularLocation>
        <location evidence="1">Secreted</location>
    </subcellularLocation>
</comment>
<keyword evidence="3" id="KW-0964">Secreted</keyword>
<dbReference type="GO" id="GO:0005125">
    <property type="term" value="F:cytokine activity"/>
    <property type="evidence" value="ECO:0007669"/>
    <property type="project" value="TreeGrafter"/>
</dbReference>
<name>A0A443RC10_9ACAR</name>
<proteinExistence type="inferred from homology"/>
<dbReference type="AlphaFoldDB" id="A0A443RC10"/>
<evidence type="ECO:0000313" key="8">
    <source>
        <dbReference type="Proteomes" id="UP000285301"/>
    </source>
</evidence>
<dbReference type="InterPro" id="IPR015615">
    <property type="entry name" value="TGF-beta-rel"/>
</dbReference>
<protein>
    <submittedName>
        <fullName evidence="7">Anti dorsalizing morphogenetic protein-like protein</fullName>
    </submittedName>
</protein>
<dbReference type="Proteomes" id="UP000285301">
    <property type="component" value="Unassembled WGS sequence"/>
</dbReference>
<evidence type="ECO:0000259" key="6">
    <source>
        <dbReference type="Pfam" id="PF00688"/>
    </source>
</evidence>
<evidence type="ECO:0000313" key="7">
    <source>
        <dbReference type="EMBL" id="RWS12818.1"/>
    </source>
</evidence>
<evidence type="ECO:0000256" key="4">
    <source>
        <dbReference type="ARBA" id="ARBA00023030"/>
    </source>
</evidence>
<comment type="caution">
    <text evidence="7">The sequence shown here is derived from an EMBL/GenBank/DDBJ whole genome shotgun (WGS) entry which is preliminary data.</text>
</comment>
<comment type="similarity">
    <text evidence="2">Belongs to the TGF-beta family.</text>
</comment>
<dbReference type="OrthoDB" id="6427972at2759"/>
<dbReference type="GO" id="GO:0005615">
    <property type="term" value="C:extracellular space"/>
    <property type="evidence" value="ECO:0007669"/>
    <property type="project" value="TreeGrafter"/>
</dbReference>
<accession>A0A443RC10</accession>
<gene>
    <name evidence="7" type="ORF">B4U79_07026</name>
</gene>
<dbReference type="Pfam" id="PF00688">
    <property type="entry name" value="TGFb_propeptide"/>
    <property type="match status" value="1"/>
</dbReference>